<dbReference type="InterPro" id="IPR016181">
    <property type="entry name" value="Acyl_CoA_acyltransferase"/>
</dbReference>
<dbReference type="RefSeq" id="WP_345452386.1">
    <property type="nucleotide sequence ID" value="NZ_BAABRV010000002.1"/>
</dbReference>
<sequence length="65" mass="7664">MLTTWSGNERMIRAARRASYRECGRVPEARLWDGKRWDSVRLAVLRQDWEALQASRPNAWQFGVT</sequence>
<accession>A0ABP9XBZ1</accession>
<evidence type="ECO:0000313" key="2">
    <source>
        <dbReference type="Proteomes" id="UP001404956"/>
    </source>
</evidence>
<organism evidence="1 2">
    <name type="scientific">Deinococcus aluminii</name>
    <dbReference type="NCBI Taxonomy" id="1656885"/>
    <lineage>
        <taxon>Bacteria</taxon>
        <taxon>Thermotogati</taxon>
        <taxon>Deinococcota</taxon>
        <taxon>Deinococci</taxon>
        <taxon>Deinococcales</taxon>
        <taxon>Deinococcaceae</taxon>
        <taxon>Deinococcus</taxon>
    </lineage>
</organism>
<dbReference type="Gene3D" id="3.40.630.30">
    <property type="match status" value="1"/>
</dbReference>
<comment type="caution">
    <text evidence="1">The sequence shown here is derived from an EMBL/GenBank/DDBJ whole genome shotgun (WGS) entry which is preliminary data.</text>
</comment>
<proteinExistence type="predicted"/>
<keyword evidence="2" id="KW-1185">Reference proteome</keyword>
<name>A0ABP9XBZ1_9DEIO</name>
<dbReference type="Proteomes" id="UP001404956">
    <property type="component" value="Unassembled WGS sequence"/>
</dbReference>
<protein>
    <recommendedName>
        <fullName evidence="3">GNAT family N-acetyltransferase</fullName>
    </recommendedName>
</protein>
<reference evidence="1 2" key="1">
    <citation type="submission" date="2024-02" db="EMBL/GenBank/DDBJ databases">
        <title>Deinococcus aluminii NBRC 112889.</title>
        <authorList>
            <person name="Ichikawa N."/>
            <person name="Katano-Makiyama Y."/>
            <person name="Hidaka K."/>
        </authorList>
    </citation>
    <scope>NUCLEOTIDE SEQUENCE [LARGE SCALE GENOMIC DNA]</scope>
    <source>
        <strain evidence="1 2">NBRC 112889</strain>
    </source>
</reference>
<evidence type="ECO:0000313" key="1">
    <source>
        <dbReference type="EMBL" id="GAA5532893.1"/>
    </source>
</evidence>
<evidence type="ECO:0008006" key="3">
    <source>
        <dbReference type="Google" id="ProtNLM"/>
    </source>
</evidence>
<dbReference type="SUPFAM" id="SSF55729">
    <property type="entry name" value="Acyl-CoA N-acyltransferases (Nat)"/>
    <property type="match status" value="1"/>
</dbReference>
<dbReference type="EMBL" id="BAABRV010000002">
    <property type="protein sequence ID" value="GAA5532893.1"/>
    <property type="molecule type" value="Genomic_DNA"/>
</dbReference>
<gene>
    <name evidence="1" type="ORF">Dalu01_01284</name>
</gene>